<evidence type="ECO:0000256" key="3">
    <source>
        <dbReference type="ARBA" id="ARBA00022553"/>
    </source>
</evidence>
<dbReference type="RefSeq" id="WP_005179613.1">
    <property type="nucleotide sequence ID" value="NZ_CAXNYR010000002.1"/>
</dbReference>
<feature type="compositionally biased region" description="Polar residues" evidence="4">
    <location>
        <begin position="83"/>
        <end position="97"/>
    </location>
</feature>
<dbReference type="InterPro" id="IPR012156">
    <property type="entry name" value="Cold_shock_CspA"/>
</dbReference>
<dbReference type="InterPro" id="IPR012340">
    <property type="entry name" value="NA-bd_OB-fold"/>
</dbReference>
<evidence type="ECO:0000256" key="4">
    <source>
        <dbReference type="SAM" id="MobiDB-lite"/>
    </source>
</evidence>
<sequence length="97" mass="10982">MSNEQYQGKVKQYNADKGYGFIACPEGEVFFHISDFPADGIEPKRNDRVKFNVVKNGNKFKAVKIERVEDQSAKAKKSKVAAHNQSITSSLLSNFRR</sequence>
<evidence type="ECO:0000313" key="6">
    <source>
        <dbReference type="Proteomes" id="UP001284654"/>
    </source>
</evidence>
<dbReference type="PIRSF" id="PIRSF002599">
    <property type="entry name" value="Cold_shock_A"/>
    <property type="match status" value="1"/>
</dbReference>
<dbReference type="PROSITE" id="PS51857">
    <property type="entry name" value="CSD_2"/>
    <property type="match status" value="1"/>
</dbReference>
<comment type="caution">
    <text evidence="5">The sequence shown here is derived from an EMBL/GenBank/DDBJ whole genome shotgun (WGS) entry which is preliminary data.</text>
</comment>
<dbReference type="GO" id="GO:0003730">
    <property type="term" value="F:mRNA 3'-UTR binding"/>
    <property type="evidence" value="ECO:0007669"/>
    <property type="project" value="TreeGrafter"/>
</dbReference>
<dbReference type="InterPro" id="IPR052069">
    <property type="entry name" value="Ca-reg_mRNA-binding_domain"/>
</dbReference>
<comment type="subcellular location">
    <subcellularLocation>
        <location evidence="1">Cytoplasm</location>
    </subcellularLocation>
</comment>
<evidence type="ECO:0000313" key="5">
    <source>
        <dbReference type="EMBL" id="MDV4316340.1"/>
    </source>
</evidence>
<accession>A0A0F3LJA8</accession>
<name>A0A0F3LJA8_9GAMM</name>
<dbReference type="GO" id="GO:0005829">
    <property type="term" value="C:cytosol"/>
    <property type="evidence" value="ECO:0007669"/>
    <property type="project" value="UniProtKB-ARBA"/>
</dbReference>
<protein>
    <submittedName>
        <fullName evidence="5">Cold shock domain-containing protein</fullName>
    </submittedName>
</protein>
<evidence type="ECO:0000256" key="2">
    <source>
        <dbReference type="ARBA" id="ARBA00022490"/>
    </source>
</evidence>
<dbReference type="KEGG" id="aid:CTZ23_03800"/>
<feature type="region of interest" description="Disordered" evidence="4">
    <location>
        <begin position="76"/>
        <end position="97"/>
    </location>
</feature>
<gene>
    <name evidence="5" type="ORF">MSG88_11340</name>
</gene>
<dbReference type="SMART" id="SM00357">
    <property type="entry name" value="CSP"/>
    <property type="match status" value="1"/>
</dbReference>
<organism evidence="5 6">
    <name type="scientific">Acinetobacter indicus</name>
    <dbReference type="NCBI Taxonomy" id="756892"/>
    <lineage>
        <taxon>Bacteria</taxon>
        <taxon>Pseudomonadati</taxon>
        <taxon>Pseudomonadota</taxon>
        <taxon>Gammaproteobacteria</taxon>
        <taxon>Moraxellales</taxon>
        <taxon>Moraxellaceae</taxon>
        <taxon>Acinetobacter</taxon>
    </lineage>
</organism>
<keyword evidence="2" id="KW-0963">Cytoplasm</keyword>
<dbReference type="AlphaFoldDB" id="A0A0F3LJA8"/>
<reference evidence="5" key="1">
    <citation type="submission" date="2023-10" db="EMBL/GenBank/DDBJ databases">
        <authorList>
            <person name="Sykes E.M.E."/>
            <person name="Khan I.U.H."/>
            <person name="Kumar A."/>
        </authorList>
    </citation>
    <scope>NUCLEOTIDE SEQUENCE</scope>
    <source>
        <strain evidence="5">IK5</strain>
    </source>
</reference>
<dbReference type="PANTHER" id="PTHR12962:SF1">
    <property type="entry name" value="COLD SHOCK DOMAIN-CONTAINING PROTEIN CG9705"/>
    <property type="match status" value="1"/>
</dbReference>
<dbReference type="Pfam" id="PF00313">
    <property type="entry name" value="CSD"/>
    <property type="match status" value="1"/>
</dbReference>
<dbReference type="GeneID" id="69466553"/>
<dbReference type="Gene3D" id="2.40.50.140">
    <property type="entry name" value="Nucleic acid-binding proteins"/>
    <property type="match status" value="1"/>
</dbReference>
<dbReference type="InterPro" id="IPR011129">
    <property type="entry name" value="CSD"/>
</dbReference>
<keyword evidence="3" id="KW-0597">Phosphoprotein</keyword>
<proteinExistence type="predicted"/>
<evidence type="ECO:0000256" key="1">
    <source>
        <dbReference type="ARBA" id="ARBA00004496"/>
    </source>
</evidence>
<dbReference type="SUPFAM" id="SSF50249">
    <property type="entry name" value="Nucleic acid-binding proteins"/>
    <property type="match status" value="1"/>
</dbReference>
<dbReference type="Proteomes" id="UP001284654">
    <property type="component" value="Unassembled WGS sequence"/>
</dbReference>
<dbReference type="PANTHER" id="PTHR12962">
    <property type="entry name" value="CALCIUM-REGULATED HEAT STABLE PROTEIN CRHSP-24-RELATED"/>
    <property type="match status" value="1"/>
</dbReference>
<dbReference type="InterPro" id="IPR002059">
    <property type="entry name" value="CSP_DNA-bd"/>
</dbReference>
<dbReference type="GO" id="GO:0043488">
    <property type="term" value="P:regulation of mRNA stability"/>
    <property type="evidence" value="ECO:0007669"/>
    <property type="project" value="TreeGrafter"/>
</dbReference>
<dbReference type="EMBL" id="JAWJYY010000001">
    <property type="protein sequence ID" value="MDV4316340.1"/>
    <property type="molecule type" value="Genomic_DNA"/>
</dbReference>